<dbReference type="Proteomes" id="UP000236630">
    <property type="component" value="Unassembled WGS sequence"/>
</dbReference>
<evidence type="ECO:0000313" key="3">
    <source>
        <dbReference type="Proteomes" id="UP000236630"/>
    </source>
</evidence>
<organism evidence="2 3">
    <name type="scientific">Citrus unshiu</name>
    <name type="common">Satsuma mandarin</name>
    <name type="synonym">Citrus nobilis var. unshiu</name>
    <dbReference type="NCBI Taxonomy" id="55188"/>
    <lineage>
        <taxon>Eukaryota</taxon>
        <taxon>Viridiplantae</taxon>
        <taxon>Streptophyta</taxon>
        <taxon>Embryophyta</taxon>
        <taxon>Tracheophyta</taxon>
        <taxon>Spermatophyta</taxon>
        <taxon>Magnoliopsida</taxon>
        <taxon>eudicotyledons</taxon>
        <taxon>Gunneridae</taxon>
        <taxon>Pentapetalae</taxon>
        <taxon>rosids</taxon>
        <taxon>malvids</taxon>
        <taxon>Sapindales</taxon>
        <taxon>Rutaceae</taxon>
        <taxon>Aurantioideae</taxon>
        <taxon>Citrus</taxon>
    </lineage>
</organism>
<dbReference type="InterPro" id="IPR001810">
    <property type="entry name" value="F-box_dom"/>
</dbReference>
<proteinExistence type="predicted"/>
<evidence type="ECO:0000259" key="1">
    <source>
        <dbReference type="PROSITE" id="PS50181"/>
    </source>
</evidence>
<dbReference type="EMBL" id="BDQV01002165">
    <property type="protein sequence ID" value="GAY36180.1"/>
    <property type="molecule type" value="Genomic_DNA"/>
</dbReference>
<dbReference type="AlphaFoldDB" id="A0A2H5N7J2"/>
<sequence>MAGFSDLPEELVFKILVLLPVDSLLCSKCVQKSWYSLITNSRFVVKHLRNQIRNKNSCALVISRPISFDISEANGLFFHFCDCNHIFTVELFWLTQLLENSDTSVNTVTTLFATGWVVLALVTMSNPMITKLYEYCVFRMALVEVYTLSADCWRELAANIDFLGAGTRFLKDNFECQYFRGACYWISWNKSVGINYNNLV</sequence>
<dbReference type="SUPFAM" id="SSF81383">
    <property type="entry name" value="F-box domain"/>
    <property type="match status" value="1"/>
</dbReference>
<protein>
    <recommendedName>
        <fullName evidence="1">F-box domain-containing protein</fullName>
    </recommendedName>
</protein>
<gene>
    <name evidence="2" type="ORF">CUMW_279430</name>
</gene>
<dbReference type="PANTHER" id="PTHR31672">
    <property type="entry name" value="BNACNNG10540D PROTEIN"/>
    <property type="match status" value="1"/>
</dbReference>
<reference evidence="2 3" key="1">
    <citation type="journal article" date="2017" name="Front. Genet.">
        <title>Draft sequencing of the heterozygous diploid genome of Satsuma (Citrus unshiu Marc.) using a hybrid assembly approach.</title>
        <authorList>
            <person name="Shimizu T."/>
            <person name="Tanizawa Y."/>
            <person name="Mochizuki T."/>
            <person name="Nagasaki H."/>
            <person name="Yoshioka T."/>
            <person name="Toyoda A."/>
            <person name="Fujiyama A."/>
            <person name="Kaminuma E."/>
            <person name="Nakamura Y."/>
        </authorList>
    </citation>
    <scope>NUCLEOTIDE SEQUENCE [LARGE SCALE GENOMIC DNA]</scope>
    <source>
        <strain evidence="3">cv. Miyagawa wase</strain>
    </source>
</reference>
<dbReference type="STRING" id="55188.A0A2H5N7J2"/>
<feature type="domain" description="F-box" evidence="1">
    <location>
        <begin position="1"/>
        <end position="47"/>
    </location>
</feature>
<accession>A0A2H5N7J2</accession>
<dbReference type="InterPro" id="IPR050796">
    <property type="entry name" value="SCF_F-box_component"/>
</dbReference>
<keyword evidence="3" id="KW-1185">Reference proteome</keyword>
<dbReference type="Gene3D" id="1.20.1280.50">
    <property type="match status" value="1"/>
</dbReference>
<dbReference type="Pfam" id="PF12937">
    <property type="entry name" value="F-box-like"/>
    <property type="match status" value="1"/>
</dbReference>
<evidence type="ECO:0000313" key="2">
    <source>
        <dbReference type="EMBL" id="GAY36180.1"/>
    </source>
</evidence>
<name>A0A2H5N7J2_CITUN</name>
<dbReference type="PROSITE" id="PS50181">
    <property type="entry name" value="FBOX"/>
    <property type="match status" value="1"/>
</dbReference>
<comment type="caution">
    <text evidence="2">The sequence shown here is derived from an EMBL/GenBank/DDBJ whole genome shotgun (WGS) entry which is preliminary data.</text>
</comment>
<dbReference type="InterPro" id="IPR036047">
    <property type="entry name" value="F-box-like_dom_sf"/>
</dbReference>